<feature type="repeat" description="TPR" evidence="1">
    <location>
        <begin position="492"/>
        <end position="525"/>
    </location>
</feature>
<dbReference type="SUPFAM" id="SSF81901">
    <property type="entry name" value="HCP-like"/>
    <property type="match status" value="1"/>
</dbReference>
<feature type="repeat" description="TPR" evidence="1">
    <location>
        <begin position="423"/>
        <end position="456"/>
    </location>
</feature>
<dbReference type="EMBL" id="CP020330">
    <property type="protein sequence ID" value="AQZ51497.1"/>
    <property type="molecule type" value="Genomic_DNA"/>
</dbReference>
<protein>
    <submittedName>
        <fullName evidence="4">Lipoprotein NlpI</fullName>
    </submittedName>
</protein>
<dbReference type="AlphaFoldDB" id="A0A1U9Z1C3"/>
<proteinExistence type="predicted"/>
<evidence type="ECO:0000256" key="3">
    <source>
        <dbReference type="SAM" id="SignalP"/>
    </source>
</evidence>
<dbReference type="SMART" id="SM00028">
    <property type="entry name" value="TPR"/>
    <property type="match status" value="6"/>
</dbReference>
<dbReference type="eggNOG" id="COG0457">
    <property type="taxonomic scope" value="Bacteria"/>
</dbReference>
<dbReference type="SUPFAM" id="SSF48452">
    <property type="entry name" value="TPR-like"/>
    <property type="match status" value="1"/>
</dbReference>
<dbReference type="KEGG" id="mmed:Mame_02160"/>
<dbReference type="PANTHER" id="PTHR12558">
    <property type="entry name" value="CELL DIVISION CYCLE 16,23,27"/>
    <property type="match status" value="1"/>
</dbReference>
<name>A0A1U9Z1C3_9HYPH</name>
<keyword evidence="1" id="KW-0802">TPR repeat</keyword>
<feature type="repeat" description="TPR" evidence="1">
    <location>
        <begin position="44"/>
        <end position="77"/>
    </location>
</feature>
<keyword evidence="3" id="KW-0732">Signal</keyword>
<dbReference type="PANTHER" id="PTHR12558:SF13">
    <property type="entry name" value="CELL DIVISION CYCLE PROTEIN 27 HOMOLOG"/>
    <property type="match status" value="1"/>
</dbReference>
<evidence type="ECO:0000313" key="4">
    <source>
        <dbReference type="EMBL" id="AQZ51497.1"/>
    </source>
</evidence>
<reference evidence="4 5" key="1">
    <citation type="submission" date="2017-03" db="EMBL/GenBank/DDBJ databases">
        <title>Foreign affairs: Plasmid Transfer between Roseobacters and Rhizobia.</title>
        <authorList>
            <person name="Bartling P."/>
            <person name="Bunk B."/>
            <person name="Overmann J."/>
            <person name="Brinkmann H."/>
            <person name="Petersen J."/>
        </authorList>
    </citation>
    <scope>NUCLEOTIDE SEQUENCE [LARGE SCALE GENOMIC DNA]</scope>
    <source>
        <strain evidence="4 5">MACL11</strain>
    </source>
</reference>
<feature type="chain" id="PRO_5010700000" evidence="3">
    <location>
        <begin position="27"/>
        <end position="595"/>
    </location>
</feature>
<dbReference type="STRING" id="1122214.Mame_02160"/>
<evidence type="ECO:0000256" key="2">
    <source>
        <dbReference type="SAM" id="MobiDB-lite"/>
    </source>
</evidence>
<dbReference type="Gene3D" id="1.25.40.10">
    <property type="entry name" value="Tetratricopeptide repeat domain"/>
    <property type="match status" value="2"/>
</dbReference>
<dbReference type="OrthoDB" id="9766710at2"/>
<dbReference type="Proteomes" id="UP000191135">
    <property type="component" value="Chromosome"/>
</dbReference>
<dbReference type="Pfam" id="PF13414">
    <property type="entry name" value="TPR_11"/>
    <property type="match status" value="1"/>
</dbReference>
<keyword evidence="4" id="KW-0449">Lipoprotein</keyword>
<keyword evidence="5" id="KW-1185">Reference proteome</keyword>
<dbReference type="Pfam" id="PF00515">
    <property type="entry name" value="TPR_1"/>
    <property type="match status" value="1"/>
</dbReference>
<dbReference type="PROSITE" id="PS50005">
    <property type="entry name" value="TPR"/>
    <property type="match status" value="3"/>
</dbReference>
<dbReference type="Pfam" id="PF13432">
    <property type="entry name" value="TPR_16"/>
    <property type="match status" value="2"/>
</dbReference>
<feature type="signal peptide" evidence="3">
    <location>
        <begin position="1"/>
        <end position="26"/>
    </location>
</feature>
<feature type="region of interest" description="Disordered" evidence="2">
    <location>
        <begin position="576"/>
        <end position="595"/>
    </location>
</feature>
<gene>
    <name evidence="4" type="ORF">Mame_02160</name>
</gene>
<evidence type="ECO:0000313" key="5">
    <source>
        <dbReference type="Proteomes" id="UP000191135"/>
    </source>
</evidence>
<dbReference type="InterPro" id="IPR019734">
    <property type="entry name" value="TPR_rpt"/>
</dbReference>
<organism evidence="4 5">
    <name type="scientific">Martelella mediterranea DSM 17316</name>
    <dbReference type="NCBI Taxonomy" id="1122214"/>
    <lineage>
        <taxon>Bacteria</taxon>
        <taxon>Pseudomonadati</taxon>
        <taxon>Pseudomonadota</taxon>
        <taxon>Alphaproteobacteria</taxon>
        <taxon>Hyphomicrobiales</taxon>
        <taxon>Aurantimonadaceae</taxon>
        <taxon>Martelella</taxon>
    </lineage>
</organism>
<dbReference type="InterPro" id="IPR011990">
    <property type="entry name" value="TPR-like_helical_dom_sf"/>
</dbReference>
<dbReference type="RefSeq" id="WP_018062634.1">
    <property type="nucleotide sequence ID" value="NZ_AQWH01000001.1"/>
</dbReference>
<sequence precursor="true">MTSLKKRRLRTMLFAAALALPMTAGAKDATVNDPAYDAQGALSFAGALLAGQTAAMDNDLERAIAYFRRALQHEPYDSGTNNQLFVTLIFNGDLKAAEAQADRTSDEPQLVPVRELALGLAALQDGRYAEAIPRFKAYGGAPLNDLVSGLLQAWALYGEGKTDEALKTVDALSGPPWYDLFTNYNAGAIAAASGDTAKARSYFNDALLDRQGSATSPDTMLKTVIALSAIEAKAGNTRKALDTVSTAETYGLNPAVLNPVRERIEAGEPIQSLPETAAEGASGALFEVAAALNQGGSDDIVTLYLALAEALTPEDTDVLYLRGVVAAANDEPERALGYFSRIPEDAPQYRLAELQQGLALAGLDRFDEARDHLTALIEEAPDDRRAYLALSGVYSEQKDFQAMADLLDQAVARIGPVASPEDWGIFYRRGIAYERLKEWDKAEPDFKRALELYPNQPQVLNYLGYSWIDQGINLEEGLDLIQQAVDQRPDDGYIIDSLGWAYFRLGRYDDAVRELERAVVLDTGDPTINDHLGDAYWQVGRKLEAIYQWKKALSDDPPEDLVPELNDKIANGLTLEDDKTPLAKAEGDGDAVKTP</sequence>
<evidence type="ECO:0000256" key="1">
    <source>
        <dbReference type="PROSITE-ProRule" id="PRU00339"/>
    </source>
</evidence>
<accession>A0A1U9Z1C3</accession>